<comment type="similarity">
    <text evidence="2">Belongs to the POMP/UMP1 family.</text>
</comment>
<accession>A0A034WUC6</accession>
<dbReference type="InterPro" id="IPR008012">
    <property type="entry name" value="Ump1"/>
</dbReference>
<evidence type="ECO:0000256" key="1">
    <source>
        <dbReference type="ARBA" id="ARBA00023186"/>
    </source>
</evidence>
<dbReference type="GO" id="GO:0043248">
    <property type="term" value="P:proteasome assembly"/>
    <property type="evidence" value="ECO:0007669"/>
    <property type="project" value="InterPro"/>
</dbReference>
<dbReference type="PANTHER" id="PTHR12828">
    <property type="entry name" value="PROTEASOME MATURATION PROTEIN UMP1"/>
    <property type="match status" value="1"/>
</dbReference>
<dbReference type="PANTHER" id="PTHR12828:SF3">
    <property type="entry name" value="PROTEASOME MATURATION PROTEIN"/>
    <property type="match status" value="1"/>
</dbReference>
<evidence type="ECO:0000313" key="3">
    <source>
        <dbReference type="EMBL" id="JAC57790.1"/>
    </source>
</evidence>
<dbReference type="GO" id="GO:0005737">
    <property type="term" value="C:cytoplasm"/>
    <property type="evidence" value="ECO:0007669"/>
    <property type="project" value="TreeGrafter"/>
</dbReference>
<sequence>KSWQRNYYSHTICIVIVRQKVILANNIMEPAQQILSASSEWATPVHKNALMQTKLKLPVEDAEQDWVMQVVRNREGEGVPLKMGMELYAANKVGRLPFLNSSHMMRDIILARDEMIDFSDILGHPDHFEFQNQPHATVEKMMDRNPSYL</sequence>
<dbReference type="GO" id="GO:0000502">
    <property type="term" value="C:proteasome complex"/>
    <property type="evidence" value="ECO:0007669"/>
    <property type="project" value="UniProtKB-KW"/>
</dbReference>
<dbReference type="AlphaFoldDB" id="A0A034WUC6"/>
<evidence type="ECO:0000256" key="2">
    <source>
        <dbReference type="ARBA" id="ARBA00043974"/>
    </source>
</evidence>
<feature type="non-terminal residue" evidence="3">
    <location>
        <position position="1"/>
    </location>
</feature>
<organism evidence="3">
    <name type="scientific">Bactrocera dorsalis</name>
    <name type="common">Oriental fruit fly</name>
    <name type="synonym">Dacus dorsalis</name>
    <dbReference type="NCBI Taxonomy" id="27457"/>
    <lineage>
        <taxon>Eukaryota</taxon>
        <taxon>Metazoa</taxon>
        <taxon>Ecdysozoa</taxon>
        <taxon>Arthropoda</taxon>
        <taxon>Hexapoda</taxon>
        <taxon>Insecta</taxon>
        <taxon>Pterygota</taxon>
        <taxon>Neoptera</taxon>
        <taxon>Endopterygota</taxon>
        <taxon>Diptera</taxon>
        <taxon>Brachycera</taxon>
        <taxon>Muscomorpha</taxon>
        <taxon>Tephritoidea</taxon>
        <taxon>Tephritidae</taxon>
        <taxon>Bactrocera</taxon>
        <taxon>Bactrocera</taxon>
    </lineage>
</organism>
<dbReference type="GO" id="GO:0005634">
    <property type="term" value="C:nucleus"/>
    <property type="evidence" value="ECO:0007669"/>
    <property type="project" value="TreeGrafter"/>
</dbReference>
<keyword evidence="3" id="KW-0647">Proteasome</keyword>
<protein>
    <submittedName>
        <fullName evidence="3">Proteasome maturation protein</fullName>
    </submittedName>
</protein>
<dbReference type="Pfam" id="PF05348">
    <property type="entry name" value="UMP1"/>
    <property type="match status" value="1"/>
</dbReference>
<keyword evidence="1" id="KW-0143">Chaperone</keyword>
<gene>
    <name evidence="3" type="primary">POMP</name>
</gene>
<dbReference type="OrthoDB" id="15001at2759"/>
<dbReference type="EMBL" id="GAKP01001162">
    <property type="protein sequence ID" value="JAC57790.1"/>
    <property type="molecule type" value="Transcribed_RNA"/>
</dbReference>
<name>A0A034WUC6_BACDO</name>
<proteinExistence type="inferred from homology"/>
<reference evidence="3" key="1">
    <citation type="journal article" date="2014" name="BMC Genomics">
        <title>Characterizing the developmental transcriptome of the oriental fruit fly, Bactrocera dorsalis (Diptera: Tephritidae) through comparative genomic analysis with Drosophila melanogaster utilizing modENCODE datasets.</title>
        <authorList>
            <person name="Geib S.M."/>
            <person name="Calla B."/>
            <person name="Hall B."/>
            <person name="Hou S."/>
            <person name="Manoukis N.C."/>
        </authorList>
    </citation>
    <scope>NUCLEOTIDE SEQUENCE</scope>
    <source>
        <strain evidence="3">Punador</strain>
    </source>
</reference>